<dbReference type="Proteomes" id="UP000243924">
    <property type="component" value="Chromosome I"/>
</dbReference>
<evidence type="ECO:0000313" key="6">
    <source>
        <dbReference type="Proteomes" id="UP000243924"/>
    </source>
</evidence>
<evidence type="ECO:0000256" key="2">
    <source>
        <dbReference type="ARBA" id="ARBA00022448"/>
    </source>
</evidence>
<dbReference type="Gene3D" id="2.40.160.10">
    <property type="entry name" value="Porin"/>
    <property type="match status" value="1"/>
</dbReference>
<dbReference type="AlphaFoldDB" id="A0A1H2GZV1"/>
<keyword evidence="6" id="KW-1185">Reference proteome</keyword>
<sequence length="431" mass="47135">MNKTTLAGAITASLLATTLSAQAHAGNGFISDSSLTLGLRNFYHNQDQRSGNPGFSRSEEWGQGFLLQFQSGWVDVGSVKLGLDALGQYGLRLDGGGRAGKSGITRRPGQLFPLESDGRAASEFGRFDLTGKVQVAETTVHVGVLRPRLPVLASNDGRLLPQTFRGGQLVSRDVDGLTLQLGQIERASGRASTDYENLRIAGGSERVNQFRFVGGDYQLNENLTTSYYFGQLQDYYRQHFLGVRHRLPLGDGRLDTDLRYFDSNAYGANRNGAPGFGGKVDNRAVSALFTYHRSGHSLGLGRQHMSGNSSFPFVNNGDGAIAYLITDSQIGKFLRAGQRTWVAEYAYDFAEAGIPGLRASAKYLRGDNVSGQPSGQDKERERDLRVDYTVQEGLLKNLGLSVRHASLRSSVPSQRDIDEARIYLTYSFKLL</sequence>
<evidence type="ECO:0000313" key="5">
    <source>
        <dbReference type="EMBL" id="SDU25071.1"/>
    </source>
</evidence>
<dbReference type="GO" id="GO:0015288">
    <property type="term" value="F:porin activity"/>
    <property type="evidence" value="ECO:0007669"/>
    <property type="project" value="TreeGrafter"/>
</dbReference>
<gene>
    <name evidence="5" type="ORF">SAMN05216210_2669</name>
</gene>
<evidence type="ECO:0000256" key="1">
    <source>
        <dbReference type="ARBA" id="ARBA00009075"/>
    </source>
</evidence>
<evidence type="ECO:0000256" key="4">
    <source>
        <dbReference type="SAM" id="SignalP"/>
    </source>
</evidence>
<keyword evidence="3 4" id="KW-0732">Signal</keyword>
<dbReference type="GO" id="GO:0016020">
    <property type="term" value="C:membrane"/>
    <property type="evidence" value="ECO:0007669"/>
    <property type="project" value="InterPro"/>
</dbReference>
<dbReference type="EMBL" id="LT629787">
    <property type="protein sequence ID" value="SDU25071.1"/>
    <property type="molecule type" value="Genomic_DNA"/>
</dbReference>
<evidence type="ECO:0000256" key="3">
    <source>
        <dbReference type="ARBA" id="ARBA00022729"/>
    </source>
</evidence>
<name>A0A1H2GZV1_9GAMM</name>
<comment type="similarity">
    <text evidence="1">Belongs to the outer membrane porin (Opr) (TC 1.B.25) family.</text>
</comment>
<proteinExistence type="inferred from homology"/>
<dbReference type="OrthoDB" id="6759120at2"/>
<reference evidence="6" key="1">
    <citation type="submission" date="2016-10" db="EMBL/GenBank/DDBJ databases">
        <authorList>
            <person name="Varghese N."/>
            <person name="Submissions S."/>
        </authorList>
    </citation>
    <scope>NUCLEOTIDE SEQUENCE [LARGE SCALE GENOMIC DNA]</scope>
    <source>
        <strain evidence="6">CECT 8338</strain>
    </source>
</reference>
<dbReference type="STRING" id="1434072.SAMN05216210_2669"/>
<keyword evidence="2" id="KW-0813">Transport</keyword>
<feature type="signal peptide" evidence="4">
    <location>
        <begin position="1"/>
        <end position="25"/>
    </location>
</feature>
<dbReference type="InterPro" id="IPR023614">
    <property type="entry name" value="Porin_dom_sf"/>
</dbReference>
<organism evidence="5 6">
    <name type="scientific">Halopseudomonas salegens</name>
    <dbReference type="NCBI Taxonomy" id="1434072"/>
    <lineage>
        <taxon>Bacteria</taxon>
        <taxon>Pseudomonadati</taxon>
        <taxon>Pseudomonadota</taxon>
        <taxon>Gammaproteobacteria</taxon>
        <taxon>Pseudomonadales</taxon>
        <taxon>Pseudomonadaceae</taxon>
        <taxon>Halopseudomonas</taxon>
    </lineage>
</organism>
<feature type="chain" id="PRO_5009275306" evidence="4">
    <location>
        <begin position="26"/>
        <end position="431"/>
    </location>
</feature>
<dbReference type="Pfam" id="PF03573">
    <property type="entry name" value="OprD"/>
    <property type="match status" value="1"/>
</dbReference>
<protein>
    <submittedName>
        <fullName evidence="5">Outer membrane porin, OprD family</fullName>
    </submittedName>
</protein>
<dbReference type="RefSeq" id="WP_092387665.1">
    <property type="nucleotide sequence ID" value="NZ_LT629787.1"/>
</dbReference>
<dbReference type="PANTHER" id="PTHR34596:SF2">
    <property type="entry name" value="CHITOPORIN"/>
    <property type="match status" value="1"/>
</dbReference>
<accession>A0A1H2GZV1</accession>
<dbReference type="PANTHER" id="PTHR34596">
    <property type="entry name" value="CHITOPORIN"/>
    <property type="match status" value="1"/>
</dbReference>
<dbReference type="InterPro" id="IPR005318">
    <property type="entry name" value="OM_porin_bac"/>
</dbReference>